<feature type="domain" description="Galactokinase N-terminal" evidence="14">
    <location>
        <begin position="7"/>
        <end position="50"/>
    </location>
</feature>
<evidence type="ECO:0000256" key="8">
    <source>
        <dbReference type="ARBA" id="ARBA00022842"/>
    </source>
</evidence>
<keyword evidence="18" id="KW-1185">Reference proteome</keyword>
<keyword evidence="6 16" id="KW-0418">Kinase</keyword>
<dbReference type="Pfam" id="PF00288">
    <property type="entry name" value="GHMP_kinases_N"/>
    <property type="match status" value="1"/>
</dbReference>
<accession>A0A562PQQ9</accession>
<dbReference type="EMBL" id="VLKW01000005">
    <property type="protein sequence ID" value="TWI46718.1"/>
    <property type="molecule type" value="Genomic_DNA"/>
</dbReference>
<evidence type="ECO:0000256" key="3">
    <source>
        <dbReference type="ARBA" id="ARBA00022679"/>
    </source>
</evidence>
<dbReference type="NCBIfam" id="TIGR00131">
    <property type="entry name" value="gal_kin"/>
    <property type="match status" value="1"/>
</dbReference>
<dbReference type="PANTHER" id="PTHR10457">
    <property type="entry name" value="MEVALONATE KINASE/GALACTOKINASE"/>
    <property type="match status" value="1"/>
</dbReference>
<dbReference type="PANTHER" id="PTHR10457:SF7">
    <property type="entry name" value="GALACTOKINASE-RELATED"/>
    <property type="match status" value="1"/>
</dbReference>
<evidence type="ECO:0000256" key="7">
    <source>
        <dbReference type="ARBA" id="ARBA00022840"/>
    </source>
</evidence>
<dbReference type="SUPFAM" id="SSF55060">
    <property type="entry name" value="GHMP Kinase, C-terminal domain"/>
    <property type="match status" value="1"/>
</dbReference>
<dbReference type="GO" id="GO:0006012">
    <property type="term" value="P:galactose metabolic process"/>
    <property type="evidence" value="ECO:0007669"/>
    <property type="project" value="UniProtKB-UniRule"/>
</dbReference>
<dbReference type="AlphaFoldDB" id="A0A562PQQ9"/>
<organism evidence="16 17">
    <name type="scientific">Pseudoduganella flava</name>
    <dbReference type="NCBI Taxonomy" id="871742"/>
    <lineage>
        <taxon>Bacteria</taxon>
        <taxon>Pseudomonadati</taxon>
        <taxon>Pseudomonadota</taxon>
        <taxon>Betaproteobacteria</taxon>
        <taxon>Burkholderiales</taxon>
        <taxon>Oxalobacteraceae</taxon>
        <taxon>Telluria group</taxon>
        <taxon>Pseudoduganella</taxon>
    </lineage>
</organism>
<dbReference type="InterPro" id="IPR006204">
    <property type="entry name" value="GHMP_kinase_N_dom"/>
</dbReference>
<proteinExistence type="inferred from homology"/>
<evidence type="ECO:0000256" key="6">
    <source>
        <dbReference type="ARBA" id="ARBA00022777"/>
    </source>
</evidence>
<feature type="domain" description="GHMP kinase N-terminal" evidence="12">
    <location>
        <begin position="83"/>
        <end position="168"/>
    </location>
</feature>
<keyword evidence="9" id="KW-0299">Galactose metabolism</keyword>
<evidence type="ECO:0000313" key="17">
    <source>
        <dbReference type="Proteomes" id="UP000315112"/>
    </source>
</evidence>
<dbReference type="InterPro" id="IPR019539">
    <property type="entry name" value="GalKase_N"/>
</dbReference>
<dbReference type="SUPFAM" id="SSF54211">
    <property type="entry name" value="Ribosomal protein S5 domain 2-like"/>
    <property type="match status" value="1"/>
</dbReference>
<dbReference type="Pfam" id="PF08544">
    <property type="entry name" value="GHMP_kinases_C"/>
    <property type="match status" value="1"/>
</dbReference>
<evidence type="ECO:0000259" key="14">
    <source>
        <dbReference type="Pfam" id="PF10509"/>
    </source>
</evidence>
<keyword evidence="10" id="KW-0119">Carbohydrate metabolism</keyword>
<reference evidence="15 18" key="3">
    <citation type="submission" date="2019-12" db="EMBL/GenBank/DDBJ databases">
        <title>Draft Genome Sequences of Six Type Strains of the Genus Massilia.</title>
        <authorList>
            <person name="Miess H."/>
            <person name="Frediansyah A."/>
            <person name="Goeker M."/>
            <person name="Gross H."/>
        </authorList>
    </citation>
    <scope>NUCLEOTIDE SEQUENCE [LARGE SCALE GENOMIC DNA]</scope>
    <source>
        <strain evidence="15 18">DSM 26639</strain>
    </source>
</reference>
<evidence type="ECO:0000256" key="11">
    <source>
        <dbReference type="NCBIfam" id="TIGR00131"/>
    </source>
</evidence>
<evidence type="ECO:0000256" key="5">
    <source>
        <dbReference type="ARBA" id="ARBA00022741"/>
    </source>
</evidence>
<evidence type="ECO:0000313" key="18">
    <source>
        <dbReference type="Proteomes" id="UP000437862"/>
    </source>
</evidence>
<evidence type="ECO:0000259" key="13">
    <source>
        <dbReference type="Pfam" id="PF08544"/>
    </source>
</evidence>
<dbReference type="GO" id="GO:0046872">
    <property type="term" value="F:metal ion binding"/>
    <property type="evidence" value="ECO:0007669"/>
    <property type="project" value="UniProtKB-KW"/>
</dbReference>
<dbReference type="GO" id="GO:0005524">
    <property type="term" value="F:ATP binding"/>
    <property type="evidence" value="ECO:0007669"/>
    <property type="project" value="UniProtKB-UniRule"/>
</dbReference>
<comment type="similarity">
    <text evidence="1">Belongs to the GHMP kinase family. GalK subfamily.</text>
</comment>
<dbReference type="Proteomes" id="UP000437862">
    <property type="component" value="Chromosome"/>
</dbReference>
<keyword evidence="7" id="KW-0067">ATP-binding</keyword>
<evidence type="ECO:0000313" key="16">
    <source>
        <dbReference type="EMBL" id="TWI46718.1"/>
    </source>
</evidence>
<dbReference type="FunFam" id="3.30.70.890:FF:000001">
    <property type="entry name" value="Galactokinase"/>
    <property type="match status" value="1"/>
</dbReference>
<dbReference type="PIRSF" id="PIRSF000530">
    <property type="entry name" value="Galactokinase"/>
    <property type="match status" value="1"/>
</dbReference>
<dbReference type="OrthoDB" id="250531at2"/>
<dbReference type="Gene3D" id="3.30.70.890">
    <property type="entry name" value="GHMP kinase, C-terminal domain"/>
    <property type="match status" value="1"/>
</dbReference>
<keyword evidence="3 15" id="KW-0808">Transferase</keyword>
<evidence type="ECO:0000256" key="2">
    <source>
        <dbReference type="ARBA" id="ARBA00022490"/>
    </source>
</evidence>
<reference evidence="16" key="2">
    <citation type="submission" date="2019-07" db="EMBL/GenBank/DDBJ databases">
        <authorList>
            <person name="Whitman W."/>
            <person name="Huntemann M."/>
            <person name="Clum A."/>
            <person name="Pillay M."/>
            <person name="Palaniappan K."/>
            <person name="Varghese N."/>
            <person name="Mikhailova N."/>
            <person name="Stamatis D."/>
            <person name="Reddy T."/>
            <person name="Daum C."/>
            <person name="Shapiro N."/>
            <person name="Ivanova N."/>
            <person name="Kyrpides N."/>
            <person name="Woyke T."/>
        </authorList>
    </citation>
    <scope>NUCLEOTIDE SEQUENCE</scope>
    <source>
        <strain evidence="16">CGMCC 1.10685</strain>
    </source>
</reference>
<keyword evidence="8" id="KW-0460">Magnesium</keyword>
<reference evidence="16 17" key="1">
    <citation type="journal article" date="2015" name="Stand. Genomic Sci.">
        <title>Genomic Encyclopedia of Bacterial and Archaeal Type Strains, Phase III: the genomes of soil and plant-associated and newly described type strains.</title>
        <authorList>
            <person name="Whitman W.B."/>
            <person name="Woyke T."/>
            <person name="Klenk H.P."/>
            <person name="Zhou Y."/>
            <person name="Lilburn T.G."/>
            <person name="Beck B.J."/>
            <person name="De Vos P."/>
            <person name="Vandamme P."/>
            <person name="Eisen J.A."/>
            <person name="Garrity G."/>
            <person name="Hugenholtz P."/>
            <person name="Kyrpides N.C."/>
        </authorList>
    </citation>
    <scope>NUCLEOTIDE SEQUENCE [LARGE SCALE GENOMIC DNA]</scope>
    <source>
        <strain evidence="16 17">CGMCC 1.10685</strain>
    </source>
</reference>
<sequence>MKSPNDFFGSAPEVHLWAPGRVNLLGEHTDYNDGYMLPVATPQRTDVMAARSDDGRFHAYSATLDQAFSWAPDESSPPGFARYIEGCIRLLAQRGQPIPPLRLYVRSNLALSTGLSSSAALEVATLRALRALLKIDLDGVTLAQIAQQAEIRYAGVNCGIMDQMAASLADEEHMLFLDARTLDYRVLPLPANSELIVINSGVPRQLAESKYNERRAECEAAAGMLGVQALRDVTDPAAADKLPSPLKERARHVISENNRVLEACGDIDAARFGELMNQSHYSLRDDYQVSIAALDELTEVLRKDPDVYGARLTGAGFGGACVALCRTGTAAAAGRRAVDRVNAGGAAATLLIPAPTQ</sequence>
<evidence type="ECO:0000313" key="15">
    <source>
        <dbReference type="EMBL" id="QGZ37885.1"/>
    </source>
</evidence>
<dbReference type="Proteomes" id="UP000315112">
    <property type="component" value="Unassembled WGS sequence"/>
</dbReference>
<dbReference type="InterPro" id="IPR000705">
    <property type="entry name" value="Galactokinase"/>
</dbReference>
<dbReference type="EMBL" id="CP046904">
    <property type="protein sequence ID" value="QGZ37885.1"/>
    <property type="molecule type" value="Genomic_DNA"/>
</dbReference>
<keyword evidence="2" id="KW-0963">Cytoplasm</keyword>
<evidence type="ECO:0000259" key="12">
    <source>
        <dbReference type="Pfam" id="PF00288"/>
    </source>
</evidence>
<feature type="domain" description="GHMP kinase C-terminal" evidence="13">
    <location>
        <begin position="261"/>
        <end position="340"/>
    </location>
</feature>
<dbReference type="Pfam" id="PF10509">
    <property type="entry name" value="GalKase_gal_bdg"/>
    <property type="match status" value="1"/>
</dbReference>
<dbReference type="EC" id="2.7.1.6" evidence="11"/>
<dbReference type="GO" id="GO:0004335">
    <property type="term" value="F:galactokinase activity"/>
    <property type="evidence" value="ECO:0007669"/>
    <property type="project" value="UniProtKB-UniRule"/>
</dbReference>
<dbReference type="InterPro" id="IPR013750">
    <property type="entry name" value="GHMP_kinase_C_dom"/>
</dbReference>
<name>A0A562PQQ9_9BURK</name>
<dbReference type="PRINTS" id="PR00959">
    <property type="entry name" value="MEVGALKINASE"/>
</dbReference>
<dbReference type="FunFam" id="3.30.230.10:FF:000017">
    <property type="entry name" value="Galactokinase"/>
    <property type="match status" value="1"/>
</dbReference>
<dbReference type="InterPro" id="IPR036554">
    <property type="entry name" value="GHMP_kinase_C_sf"/>
</dbReference>
<evidence type="ECO:0000256" key="9">
    <source>
        <dbReference type="ARBA" id="ARBA00023144"/>
    </source>
</evidence>
<evidence type="ECO:0000256" key="4">
    <source>
        <dbReference type="ARBA" id="ARBA00022723"/>
    </source>
</evidence>
<keyword evidence="4" id="KW-0479">Metal-binding</keyword>
<dbReference type="InterPro" id="IPR006206">
    <property type="entry name" value="Mevalonate/galactokinase"/>
</dbReference>
<protein>
    <recommendedName>
        <fullName evidence="11">Galactokinase</fullName>
        <ecNumber evidence="11">2.7.1.6</ecNumber>
    </recommendedName>
</protein>
<dbReference type="InterPro" id="IPR020568">
    <property type="entry name" value="Ribosomal_Su5_D2-typ_SF"/>
</dbReference>
<dbReference type="RefSeq" id="WP_145876382.1">
    <property type="nucleotide sequence ID" value="NZ_CP046904.1"/>
</dbReference>
<dbReference type="Gene3D" id="3.30.230.10">
    <property type="match status" value="1"/>
</dbReference>
<dbReference type="InterPro" id="IPR014721">
    <property type="entry name" value="Ribsml_uS5_D2-typ_fold_subgr"/>
</dbReference>
<dbReference type="PRINTS" id="PR00473">
    <property type="entry name" value="GALCTOKINASE"/>
</dbReference>
<dbReference type="GO" id="GO:0005829">
    <property type="term" value="C:cytosol"/>
    <property type="evidence" value="ECO:0007669"/>
    <property type="project" value="TreeGrafter"/>
</dbReference>
<evidence type="ECO:0000256" key="10">
    <source>
        <dbReference type="ARBA" id="ARBA00023277"/>
    </source>
</evidence>
<gene>
    <name evidence="15" type="primary">galK</name>
    <name evidence="15" type="ORF">GO485_01690</name>
    <name evidence="16" type="ORF">IP92_03081</name>
</gene>
<keyword evidence="5" id="KW-0547">Nucleotide-binding</keyword>
<evidence type="ECO:0000256" key="1">
    <source>
        <dbReference type="ARBA" id="ARBA00006566"/>
    </source>
</evidence>